<dbReference type="RefSeq" id="WP_312641450.1">
    <property type="nucleotide sequence ID" value="NZ_CP116967.1"/>
</dbReference>
<organism evidence="2 3">
    <name type="scientific">Candidatus Nitrospira allomarina</name>
    <dbReference type="NCBI Taxonomy" id="3020900"/>
    <lineage>
        <taxon>Bacteria</taxon>
        <taxon>Pseudomonadati</taxon>
        <taxon>Nitrospirota</taxon>
        <taxon>Nitrospiria</taxon>
        <taxon>Nitrospirales</taxon>
        <taxon>Nitrospiraceae</taxon>
        <taxon>Nitrospira</taxon>
    </lineage>
</organism>
<sequence length="45" mass="5141">MLNQEAGACRVNQHQPKDNRERGDGDLQPVVKPTYGEHEYECDLV</sequence>
<dbReference type="Proteomes" id="UP001302719">
    <property type="component" value="Chromosome"/>
</dbReference>
<dbReference type="AlphaFoldDB" id="A0AA96GE54"/>
<evidence type="ECO:0000313" key="2">
    <source>
        <dbReference type="EMBL" id="WNM57228.1"/>
    </source>
</evidence>
<evidence type="ECO:0000256" key="1">
    <source>
        <dbReference type="SAM" id="MobiDB-lite"/>
    </source>
</evidence>
<dbReference type="KEGG" id="nall:PP769_14765"/>
<protein>
    <submittedName>
        <fullName evidence="2">Uncharacterized protein</fullName>
    </submittedName>
</protein>
<gene>
    <name evidence="2" type="ORF">PP769_14765</name>
</gene>
<reference evidence="2 3" key="1">
    <citation type="submission" date="2023-01" db="EMBL/GenBank/DDBJ databases">
        <title>Cultivation and genomic characterization of new, ubiquitous marine nitrite-oxidizing bacteria from the Nitrospirales.</title>
        <authorList>
            <person name="Mueller A.J."/>
            <person name="Daebeler A."/>
            <person name="Herbold C.W."/>
            <person name="Kirkegaard R.H."/>
            <person name="Daims H."/>
        </authorList>
    </citation>
    <scope>NUCLEOTIDE SEQUENCE [LARGE SCALE GENOMIC DNA]</scope>
    <source>
        <strain evidence="2 3">VA</strain>
    </source>
</reference>
<feature type="compositionally biased region" description="Basic and acidic residues" evidence="1">
    <location>
        <begin position="15"/>
        <end position="25"/>
    </location>
</feature>
<proteinExistence type="predicted"/>
<accession>A0AA96GE54</accession>
<feature type="compositionally biased region" description="Basic and acidic residues" evidence="1">
    <location>
        <begin position="35"/>
        <end position="45"/>
    </location>
</feature>
<name>A0AA96GE54_9BACT</name>
<feature type="region of interest" description="Disordered" evidence="1">
    <location>
        <begin position="1"/>
        <end position="45"/>
    </location>
</feature>
<keyword evidence="3" id="KW-1185">Reference proteome</keyword>
<dbReference type="EMBL" id="CP116967">
    <property type="protein sequence ID" value="WNM57228.1"/>
    <property type="molecule type" value="Genomic_DNA"/>
</dbReference>
<evidence type="ECO:0000313" key="3">
    <source>
        <dbReference type="Proteomes" id="UP001302719"/>
    </source>
</evidence>